<reference evidence="1" key="1">
    <citation type="journal article" date="2020" name="Stud. Mycol.">
        <title>101 Dothideomycetes genomes: a test case for predicting lifestyles and emergence of pathogens.</title>
        <authorList>
            <person name="Haridas S."/>
            <person name="Albert R."/>
            <person name="Binder M."/>
            <person name="Bloem J."/>
            <person name="Labutti K."/>
            <person name="Salamov A."/>
            <person name="Andreopoulos B."/>
            <person name="Baker S."/>
            <person name="Barry K."/>
            <person name="Bills G."/>
            <person name="Bluhm B."/>
            <person name="Cannon C."/>
            <person name="Castanera R."/>
            <person name="Culley D."/>
            <person name="Daum C."/>
            <person name="Ezra D."/>
            <person name="Gonzalez J."/>
            <person name="Henrissat B."/>
            <person name="Kuo A."/>
            <person name="Liang C."/>
            <person name="Lipzen A."/>
            <person name="Lutzoni F."/>
            <person name="Magnuson J."/>
            <person name="Mondo S."/>
            <person name="Nolan M."/>
            <person name="Ohm R."/>
            <person name="Pangilinan J."/>
            <person name="Park H.-J."/>
            <person name="Ramirez L."/>
            <person name="Alfaro M."/>
            <person name="Sun H."/>
            <person name="Tritt A."/>
            <person name="Yoshinaga Y."/>
            <person name="Zwiers L.-H."/>
            <person name="Turgeon B."/>
            <person name="Goodwin S."/>
            <person name="Spatafora J."/>
            <person name="Crous P."/>
            <person name="Grigoriev I."/>
        </authorList>
    </citation>
    <scope>NUCLEOTIDE SEQUENCE</scope>
    <source>
        <strain evidence="1">CBS 627.86</strain>
    </source>
</reference>
<organism evidence="1 2">
    <name type="scientific">Lophiotrema nucula</name>
    <dbReference type="NCBI Taxonomy" id="690887"/>
    <lineage>
        <taxon>Eukaryota</taxon>
        <taxon>Fungi</taxon>
        <taxon>Dikarya</taxon>
        <taxon>Ascomycota</taxon>
        <taxon>Pezizomycotina</taxon>
        <taxon>Dothideomycetes</taxon>
        <taxon>Pleosporomycetidae</taxon>
        <taxon>Pleosporales</taxon>
        <taxon>Lophiotremataceae</taxon>
        <taxon>Lophiotrema</taxon>
    </lineage>
</organism>
<evidence type="ECO:0000313" key="1">
    <source>
        <dbReference type="EMBL" id="KAF2118579.1"/>
    </source>
</evidence>
<keyword evidence="2" id="KW-1185">Reference proteome</keyword>
<dbReference type="EMBL" id="ML977317">
    <property type="protein sequence ID" value="KAF2118579.1"/>
    <property type="molecule type" value="Genomic_DNA"/>
</dbReference>
<protein>
    <submittedName>
        <fullName evidence="1">Uncharacterized protein</fullName>
    </submittedName>
</protein>
<dbReference type="AlphaFoldDB" id="A0A6A5ZGH3"/>
<evidence type="ECO:0000313" key="2">
    <source>
        <dbReference type="Proteomes" id="UP000799770"/>
    </source>
</evidence>
<accession>A0A6A5ZGH3</accession>
<dbReference type="Proteomes" id="UP000799770">
    <property type="component" value="Unassembled WGS sequence"/>
</dbReference>
<gene>
    <name evidence="1" type="ORF">BDV96DRAFT_597384</name>
</gene>
<proteinExistence type="predicted"/>
<name>A0A6A5ZGH3_9PLEO</name>
<sequence>MIVKDRVCTQRKGRRAQMSVVWGWGGMMRLKGNSSSDHKRQTGFTAPVVVPVTEPSFCNDHSGSMQRVRDNGTARGCKTWQRRGWLSQDTTPGEASHHLGDDRHDACAPTLTWWRTPAMDRSLATFNCTKAFPTSRPARKEKVDEQPPRSVEHVPKEYFGSHEAICDPKTWATASLSLLLSPRCQARLQRKNLLGSFVLWFLSALGNHCSPTPKRGNWPQSRATQQSGSDPWLFSRFPLLDSRNALHRIPNRAFLEEKAGRASYVHAADAQRSSSLSPQMHRNACMQYRGSSRRRCPKAQVQQPSVDCVKDVLQAPVRRVCASSM</sequence>